<dbReference type="PROSITE" id="PS51044">
    <property type="entry name" value="ZF_SP_RING"/>
    <property type="match status" value="1"/>
</dbReference>
<comment type="subcellular location">
    <subcellularLocation>
        <location evidence="1">Nucleus</location>
    </subcellularLocation>
</comment>
<evidence type="ECO:0000256" key="3">
    <source>
        <dbReference type="ARBA" id="ARBA00005383"/>
    </source>
</evidence>
<dbReference type="Gene3D" id="3.30.40.10">
    <property type="entry name" value="Zinc/RING finger domain, C3HC4 (zinc finger)"/>
    <property type="match status" value="1"/>
</dbReference>
<reference evidence="15" key="1">
    <citation type="submission" date="2023-06" db="EMBL/GenBank/DDBJ databases">
        <authorList>
            <person name="Delattre M."/>
        </authorList>
    </citation>
    <scope>NUCLEOTIDE SEQUENCE</scope>
    <source>
        <strain evidence="15">AF72</strain>
    </source>
</reference>
<evidence type="ECO:0000259" key="14">
    <source>
        <dbReference type="PROSITE" id="PS51466"/>
    </source>
</evidence>
<dbReference type="PANTHER" id="PTHR10782">
    <property type="entry name" value="ZINC FINGER MIZ DOMAIN-CONTAINING PROTEIN"/>
    <property type="match status" value="1"/>
</dbReference>
<dbReference type="InterPro" id="IPR036361">
    <property type="entry name" value="SAP_dom_sf"/>
</dbReference>
<dbReference type="GO" id="GO:0006357">
    <property type="term" value="P:regulation of transcription by RNA polymerase II"/>
    <property type="evidence" value="ECO:0007669"/>
    <property type="project" value="TreeGrafter"/>
</dbReference>
<evidence type="ECO:0000256" key="1">
    <source>
        <dbReference type="ARBA" id="ARBA00004123"/>
    </source>
</evidence>
<feature type="region of interest" description="Disordered" evidence="11">
    <location>
        <begin position="474"/>
        <end position="588"/>
    </location>
</feature>
<keyword evidence="7" id="KW-0833">Ubl conjugation pathway</keyword>
<evidence type="ECO:0000256" key="10">
    <source>
        <dbReference type="PROSITE-ProRule" id="PRU00452"/>
    </source>
</evidence>
<dbReference type="PANTHER" id="PTHR10782:SF94">
    <property type="entry name" value="SUPPRESSOR OF VARIEGATION 2-10, ISOFORM I"/>
    <property type="match status" value="1"/>
</dbReference>
<evidence type="ECO:0000313" key="16">
    <source>
        <dbReference type="Proteomes" id="UP001177023"/>
    </source>
</evidence>
<dbReference type="GO" id="GO:0016925">
    <property type="term" value="P:protein sumoylation"/>
    <property type="evidence" value="ECO:0007669"/>
    <property type="project" value="TreeGrafter"/>
</dbReference>
<dbReference type="EMBL" id="CATQJA010002653">
    <property type="protein sequence ID" value="CAJ0578311.1"/>
    <property type="molecule type" value="Genomic_DNA"/>
</dbReference>
<evidence type="ECO:0000256" key="5">
    <source>
        <dbReference type="ARBA" id="ARBA00022723"/>
    </source>
</evidence>
<comment type="similarity">
    <text evidence="3">Belongs to the PIAS family.</text>
</comment>
<keyword evidence="16" id="KW-1185">Reference proteome</keyword>
<evidence type="ECO:0000256" key="2">
    <source>
        <dbReference type="ARBA" id="ARBA00004718"/>
    </source>
</evidence>
<feature type="compositionally biased region" description="Polar residues" evidence="11">
    <location>
        <begin position="545"/>
        <end position="565"/>
    </location>
</feature>
<comment type="pathway">
    <text evidence="2">Protein modification; protein sumoylation.</text>
</comment>
<dbReference type="GO" id="GO:0000785">
    <property type="term" value="C:chromatin"/>
    <property type="evidence" value="ECO:0007669"/>
    <property type="project" value="TreeGrafter"/>
</dbReference>
<evidence type="ECO:0000256" key="11">
    <source>
        <dbReference type="SAM" id="MobiDB-lite"/>
    </source>
</evidence>
<dbReference type="InterPro" id="IPR003034">
    <property type="entry name" value="SAP_dom"/>
</dbReference>
<feature type="domain" description="SAP" evidence="12">
    <location>
        <begin position="16"/>
        <end position="50"/>
    </location>
</feature>
<dbReference type="PROSITE" id="PS50800">
    <property type="entry name" value="SAP"/>
    <property type="match status" value="1"/>
</dbReference>
<feature type="domain" description="SP-RING-type" evidence="13">
    <location>
        <begin position="309"/>
        <end position="394"/>
    </location>
</feature>
<dbReference type="SUPFAM" id="SSF68906">
    <property type="entry name" value="SAP domain"/>
    <property type="match status" value="1"/>
</dbReference>
<feature type="non-terminal residue" evidence="15">
    <location>
        <position position="715"/>
    </location>
</feature>
<accession>A0AA36G793</accession>
<dbReference type="Gene3D" id="1.10.720.30">
    <property type="entry name" value="SAP domain"/>
    <property type="match status" value="1"/>
</dbReference>
<dbReference type="AlphaFoldDB" id="A0AA36G793"/>
<feature type="domain" description="PINIT" evidence="14">
    <location>
        <begin position="103"/>
        <end position="276"/>
    </location>
</feature>
<keyword evidence="5" id="KW-0479">Metal-binding</keyword>
<dbReference type="GO" id="GO:0008270">
    <property type="term" value="F:zinc ion binding"/>
    <property type="evidence" value="ECO:0007669"/>
    <property type="project" value="UniProtKB-KW"/>
</dbReference>
<dbReference type="PROSITE" id="PS51466">
    <property type="entry name" value="PINIT"/>
    <property type="match status" value="1"/>
</dbReference>
<organism evidence="15 16">
    <name type="scientific">Mesorhabditis spiculigera</name>
    <dbReference type="NCBI Taxonomy" id="96644"/>
    <lineage>
        <taxon>Eukaryota</taxon>
        <taxon>Metazoa</taxon>
        <taxon>Ecdysozoa</taxon>
        <taxon>Nematoda</taxon>
        <taxon>Chromadorea</taxon>
        <taxon>Rhabditida</taxon>
        <taxon>Rhabditina</taxon>
        <taxon>Rhabditomorpha</taxon>
        <taxon>Rhabditoidea</taxon>
        <taxon>Rhabditidae</taxon>
        <taxon>Mesorhabditinae</taxon>
        <taxon>Mesorhabditis</taxon>
    </lineage>
</organism>
<feature type="region of interest" description="Disordered" evidence="11">
    <location>
        <begin position="410"/>
        <end position="451"/>
    </location>
</feature>
<dbReference type="CDD" id="cd16650">
    <property type="entry name" value="SP-RING_PIAS-like"/>
    <property type="match status" value="1"/>
</dbReference>
<dbReference type="InterPro" id="IPR004181">
    <property type="entry name" value="Znf_MIZ"/>
</dbReference>
<feature type="compositionally biased region" description="Acidic residues" evidence="11">
    <location>
        <begin position="410"/>
        <end position="421"/>
    </location>
</feature>
<dbReference type="InterPro" id="IPR023321">
    <property type="entry name" value="PINIT"/>
</dbReference>
<feature type="compositionally biased region" description="Low complexity" evidence="11">
    <location>
        <begin position="486"/>
        <end position="512"/>
    </location>
</feature>
<evidence type="ECO:0000256" key="7">
    <source>
        <dbReference type="ARBA" id="ARBA00022786"/>
    </source>
</evidence>
<dbReference type="GO" id="GO:0005634">
    <property type="term" value="C:nucleus"/>
    <property type="evidence" value="ECO:0007669"/>
    <property type="project" value="UniProtKB-SubCell"/>
</dbReference>
<protein>
    <recommendedName>
        <fullName evidence="17">E3 SUMO-protein ligase PIAS2</fullName>
    </recommendedName>
</protein>
<keyword evidence="8" id="KW-0862">Zinc</keyword>
<dbReference type="InterPro" id="IPR038654">
    <property type="entry name" value="PINIT_sf"/>
</dbReference>
<evidence type="ECO:0008006" key="17">
    <source>
        <dbReference type="Google" id="ProtNLM"/>
    </source>
</evidence>
<keyword evidence="4" id="KW-0808">Transferase</keyword>
<keyword evidence="6 10" id="KW-0863">Zinc-finger</keyword>
<dbReference type="Gene3D" id="2.60.120.780">
    <property type="entry name" value="PINIT domain"/>
    <property type="match status" value="1"/>
</dbReference>
<evidence type="ECO:0000259" key="12">
    <source>
        <dbReference type="PROSITE" id="PS50800"/>
    </source>
</evidence>
<gene>
    <name evidence="15" type="ORF">MSPICULIGERA_LOCUS16570</name>
</gene>
<evidence type="ECO:0000259" key="13">
    <source>
        <dbReference type="PROSITE" id="PS51044"/>
    </source>
</evidence>
<comment type="caution">
    <text evidence="15">The sequence shown here is derived from an EMBL/GenBank/DDBJ whole genome shotgun (WGS) entry which is preliminary data.</text>
</comment>
<dbReference type="InterPro" id="IPR013083">
    <property type="entry name" value="Znf_RING/FYVE/PHD"/>
</dbReference>
<evidence type="ECO:0000313" key="15">
    <source>
        <dbReference type="EMBL" id="CAJ0578311.1"/>
    </source>
</evidence>
<evidence type="ECO:0000256" key="8">
    <source>
        <dbReference type="ARBA" id="ARBA00022833"/>
    </source>
</evidence>
<dbReference type="Proteomes" id="UP001177023">
    <property type="component" value="Unassembled WGS sequence"/>
</dbReference>
<evidence type="ECO:0000256" key="4">
    <source>
        <dbReference type="ARBA" id="ARBA00022679"/>
    </source>
</evidence>
<dbReference type="Pfam" id="PF02891">
    <property type="entry name" value="zf-MIZ"/>
    <property type="match status" value="1"/>
</dbReference>
<sequence length="715" mass="78429">MALLGRLELDQIEQQLNSFKLTELQPLIAELGGAKFGKKGELITRIMAFVRDPVRQQRSMQLVRSYQNRSMRPGPPVAMGNRYGGYSMPGFSGGAYQGYAGHAAMQRAGGTVKYLQNFQAVSLPFFDVVERLLPAVELSACSPVHQKISTTQAAAFTIPQNYAQSLSYRGIDTYPLPRHEVQMRFFLLNENWQNNPQNDEFPLNCSVRVNDFNVPLPPIIPSNRQNQEPKRPSRPLNITPAIQQTGHIHQTPYQVRVEWLADKRVWAFEVNLVYRVNSKILIERLTNDSARLQAAESTKQVIIRRLSNGDDDVCLTTMKASIKCPLTRTRLRTPVRCRDCDHLQCFDLENYIQMNEKKPTWKCPVCPRLAPFSRLIVDGYFVDVLKETRNEVEEVELLSDGGWKVLSESVAEELSDDDDDDSFHLASNSEAKTVRDSTDSAPPPNKKAKAMDEIITLEDSDEDDDLVRATQASLETATAAPRVEKPAAAPVSASPSVSSPSEPTSSSSVIAAAPPPTTPTRKEIEIITLDDTPPRSAANRVSPGLRSQSTDHSAAGSSNPQTPATNDIKGAPASVSTSSPYSPAAGTPNPPGAFFAPYQPFAVQGFQDNVYDERVQLANVRRIMSGGEPSMYNAGGPALHDPNQAAYAQAMAQMSNNRPPAMGPMAHWAQFYSTGNGRGQLPNGTHPPIGPPYPGYHGYNNGLIPVNGMMTGIDA</sequence>
<dbReference type="GO" id="GO:0003712">
    <property type="term" value="F:transcription coregulator activity"/>
    <property type="evidence" value="ECO:0007669"/>
    <property type="project" value="TreeGrafter"/>
</dbReference>
<evidence type="ECO:0000256" key="6">
    <source>
        <dbReference type="ARBA" id="ARBA00022771"/>
    </source>
</evidence>
<keyword evidence="9" id="KW-0539">Nucleus</keyword>
<proteinExistence type="inferred from homology"/>
<dbReference type="Pfam" id="PF14324">
    <property type="entry name" value="PINIT"/>
    <property type="match status" value="1"/>
</dbReference>
<evidence type="ECO:0000256" key="9">
    <source>
        <dbReference type="ARBA" id="ARBA00023242"/>
    </source>
</evidence>
<name>A0AA36G793_9BILA</name>
<dbReference type="GO" id="GO:0061665">
    <property type="term" value="F:SUMO ligase activity"/>
    <property type="evidence" value="ECO:0007669"/>
    <property type="project" value="TreeGrafter"/>
</dbReference>